<accession>A0A5C6FYL7</accession>
<feature type="region of interest" description="Disordered" evidence="1">
    <location>
        <begin position="251"/>
        <end position="303"/>
    </location>
</feature>
<comment type="caution">
    <text evidence="2">The sequence shown here is derived from an EMBL/GenBank/DDBJ whole genome shotgun (WGS) entry which is preliminary data.</text>
</comment>
<evidence type="ECO:0000313" key="3">
    <source>
        <dbReference type="Proteomes" id="UP000316476"/>
    </source>
</evidence>
<dbReference type="OrthoDB" id="271728at2"/>
<dbReference type="AlphaFoldDB" id="A0A5C6FYL7"/>
<evidence type="ECO:0000256" key="1">
    <source>
        <dbReference type="SAM" id="MobiDB-lite"/>
    </source>
</evidence>
<gene>
    <name evidence="2" type="ORF">V7x_20140</name>
</gene>
<evidence type="ECO:0000313" key="2">
    <source>
        <dbReference type="EMBL" id="TWU66448.1"/>
    </source>
</evidence>
<protein>
    <submittedName>
        <fullName evidence="2">Uncharacterized protein</fullName>
    </submittedName>
</protein>
<proteinExistence type="predicted"/>
<dbReference type="RefSeq" id="WP_146413075.1">
    <property type="nucleotide sequence ID" value="NZ_SJPZ01000001.1"/>
</dbReference>
<sequence length="303" mass="33526">MFLYFVPTTGARVDRTMLCRWGLDRLIDRPMVGRVADGKGPGGQGGIVVADEDAEVECKYIPDRQTWVRRKAVGDQEDQGVWIGYAGDRPPHPLQLARPRPLPGREVQLSDGSRILIPHARRWVEHEERLLWAVALPQSLSRDESGQWVPGDVVREYRRLWDMVGGYLDAREEAIRRADVAEGESVYFQYPRIDEMAIAAVSANYRVGPDEMEICGLYDQPTRSAIVDVLLDEATREAWVKKKLRGLIAAGGNSSAGAERSTVASTTDTPPRSPTCGPGAKAITDTDARHNRDKGPDRPTVGG</sequence>
<organism evidence="2 3">
    <name type="scientific">Crateriforma conspicua</name>
    <dbReference type="NCBI Taxonomy" id="2527996"/>
    <lineage>
        <taxon>Bacteria</taxon>
        <taxon>Pseudomonadati</taxon>
        <taxon>Planctomycetota</taxon>
        <taxon>Planctomycetia</taxon>
        <taxon>Planctomycetales</taxon>
        <taxon>Planctomycetaceae</taxon>
        <taxon>Crateriforma</taxon>
    </lineage>
</organism>
<reference evidence="2 3" key="1">
    <citation type="submission" date="2019-02" db="EMBL/GenBank/DDBJ databases">
        <title>Deep-cultivation of Planctomycetes and their phenomic and genomic characterization uncovers novel biology.</title>
        <authorList>
            <person name="Wiegand S."/>
            <person name="Jogler M."/>
            <person name="Boedeker C."/>
            <person name="Pinto D."/>
            <person name="Vollmers J."/>
            <person name="Rivas-Marin E."/>
            <person name="Kohn T."/>
            <person name="Peeters S.H."/>
            <person name="Heuer A."/>
            <person name="Rast P."/>
            <person name="Oberbeckmann S."/>
            <person name="Bunk B."/>
            <person name="Jeske O."/>
            <person name="Meyerdierks A."/>
            <person name="Storesund J.E."/>
            <person name="Kallscheuer N."/>
            <person name="Luecker S."/>
            <person name="Lage O.M."/>
            <person name="Pohl T."/>
            <person name="Merkel B.J."/>
            <person name="Hornburger P."/>
            <person name="Mueller R.-W."/>
            <person name="Bruemmer F."/>
            <person name="Labrenz M."/>
            <person name="Spormann A.M."/>
            <person name="Op Den Camp H."/>
            <person name="Overmann J."/>
            <person name="Amann R."/>
            <person name="Jetten M.S.M."/>
            <person name="Mascher T."/>
            <person name="Medema M.H."/>
            <person name="Devos D.P."/>
            <person name="Kaster A.-K."/>
            <person name="Ovreas L."/>
            <person name="Rohde M."/>
            <person name="Galperin M.Y."/>
            <person name="Jogler C."/>
        </authorList>
    </citation>
    <scope>NUCLEOTIDE SEQUENCE [LARGE SCALE GENOMIC DNA]</scope>
    <source>
        <strain evidence="2 3">V7</strain>
    </source>
</reference>
<dbReference type="EMBL" id="SJPZ01000001">
    <property type="protein sequence ID" value="TWU66448.1"/>
    <property type="molecule type" value="Genomic_DNA"/>
</dbReference>
<feature type="compositionally biased region" description="Polar residues" evidence="1">
    <location>
        <begin position="252"/>
        <end position="270"/>
    </location>
</feature>
<feature type="compositionally biased region" description="Basic and acidic residues" evidence="1">
    <location>
        <begin position="284"/>
        <end position="297"/>
    </location>
</feature>
<name>A0A5C6FYL7_9PLAN</name>
<dbReference type="Proteomes" id="UP000316476">
    <property type="component" value="Unassembled WGS sequence"/>
</dbReference>